<dbReference type="PANTHER" id="PTHR30383">
    <property type="entry name" value="THIOESTERASE 1/PROTEASE 1/LYSOPHOSPHOLIPASE L1"/>
    <property type="match status" value="1"/>
</dbReference>
<dbReference type="AlphaFoldDB" id="A0A9W9KAS7"/>
<dbReference type="GeneID" id="81357757"/>
<evidence type="ECO:0000259" key="1">
    <source>
        <dbReference type="Pfam" id="PF13472"/>
    </source>
</evidence>
<reference evidence="2" key="1">
    <citation type="submission" date="2022-11" db="EMBL/GenBank/DDBJ databases">
        <authorList>
            <person name="Petersen C."/>
        </authorList>
    </citation>
    <scope>NUCLEOTIDE SEQUENCE</scope>
    <source>
        <strain evidence="2">IBT 30761</strain>
    </source>
</reference>
<dbReference type="InterPro" id="IPR013830">
    <property type="entry name" value="SGNH_hydro"/>
</dbReference>
<feature type="domain" description="SGNH hydrolase-type esterase" evidence="1">
    <location>
        <begin position="44"/>
        <end position="222"/>
    </location>
</feature>
<dbReference type="CDD" id="cd01833">
    <property type="entry name" value="XynB_like"/>
    <property type="match status" value="1"/>
</dbReference>
<protein>
    <submittedName>
        <fullName evidence="2">SGNH hydrolase-type esterase domain-containing protein</fullName>
    </submittedName>
</protein>
<evidence type="ECO:0000313" key="2">
    <source>
        <dbReference type="EMBL" id="KAJ5099283.1"/>
    </source>
</evidence>
<dbReference type="InterPro" id="IPR036514">
    <property type="entry name" value="SGNH_hydro_sf"/>
</dbReference>
<dbReference type="RefSeq" id="XP_056474937.1">
    <property type="nucleotide sequence ID" value="XM_056618778.1"/>
</dbReference>
<accession>A0A9W9KAS7</accession>
<dbReference type="Gene3D" id="3.40.50.1110">
    <property type="entry name" value="SGNH hydrolase"/>
    <property type="match status" value="1"/>
</dbReference>
<dbReference type="PANTHER" id="PTHR30383:SF31">
    <property type="entry name" value="SGNH HYDROLASE-TYPE ESTERASE DOMAIN-CONTAINING PROTEIN-RELATED"/>
    <property type="match status" value="1"/>
</dbReference>
<dbReference type="EMBL" id="JAPQKI010000005">
    <property type="protein sequence ID" value="KAJ5099283.1"/>
    <property type="molecule type" value="Genomic_DNA"/>
</dbReference>
<dbReference type="InterPro" id="IPR051532">
    <property type="entry name" value="Ester_Hydrolysis_Enzymes"/>
</dbReference>
<sequence>MPSETPILKGFINPTLMLEVDWYMSQGYIEKYHPSGGALRLMPLGGSVTRGVGSSHGTGYRKLLLQMLEQQGVNARMVGSRKDGPIPNNEHEGWRGFRIDEIEKKARRSVEGLSPDLFMVNAGSNDCLQDFEVEGAGERMSQMVDFLWWACPQSSVLLSTLIVSADKQVDSVVRAINTQFRALAEKKATEQKKIILVDMYSSEGPDVRDLVDGIHPDDEGYDKMAKLWFHGIQEVIHKGFIDTSKYKF</sequence>
<keyword evidence="2" id="KW-0378">Hydrolase</keyword>
<name>A0A9W9KAS7_9EURO</name>
<keyword evidence="3" id="KW-1185">Reference proteome</keyword>
<organism evidence="2 3">
    <name type="scientific">Penicillium argentinense</name>
    <dbReference type="NCBI Taxonomy" id="1131581"/>
    <lineage>
        <taxon>Eukaryota</taxon>
        <taxon>Fungi</taxon>
        <taxon>Dikarya</taxon>
        <taxon>Ascomycota</taxon>
        <taxon>Pezizomycotina</taxon>
        <taxon>Eurotiomycetes</taxon>
        <taxon>Eurotiomycetidae</taxon>
        <taxon>Eurotiales</taxon>
        <taxon>Aspergillaceae</taxon>
        <taxon>Penicillium</taxon>
    </lineage>
</organism>
<dbReference type="GO" id="GO:0004622">
    <property type="term" value="F:phosphatidylcholine lysophospholipase activity"/>
    <property type="evidence" value="ECO:0007669"/>
    <property type="project" value="TreeGrafter"/>
</dbReference>
<reference evidence="2" key="2">
    <citation type="journal article" date="2023" name="IMA Fungus">
        <title>Comparative genomic study of the Penicillium genus elucidates a diverse pangenome and 15 lateral gene transfer events.</title>
        <authorList>
            <person name="Petersen C."/>
            <person name="Sorensen T."/>
            <person name="Nielsen M.R."/>
            <person name="Sondergaard T.E."/>
            <person name="Sorensen J.L."/>
            <person name="Fitzpatrick D.A."/>
            <person name="Frisvad J.C."/>
            <person name="Nielsen K.L."/>
        </authorList>
    </citation>
    <scope>NUCLEOTIDE SEQUENCE</scope>
    <source>
        <strain evidence="2">IBT 30761</strain>
    </source>
</reference>
<dbReference type="Pfam" id="PF13472">
    <property type="entry name" value="Lipase_GDSL_2"/>
    <property type="match status" value="1"/>
</dbReference>
<evidence type="ECO:0000313" key="3">
    <source>
        <dbReference type="Proteomes" id="UP001149074"/>
    </source>
</evidence>
<dbReference type="SUPFAM" id="SSF52266">
    <property type="entry name" value="SGNH hydrolase"/>
    <property type="match status" value="1"/>
</dbReference>
<proteinExistence type="predicted"/>
<gene>
    <name evidence="2" type="ORF">N7532_006284</name>
</gene>
<dbReference type="Proteomes" id="UP001149074">
    <property type="component" value="Unassembled WGS sequence"/>
</dbReference>
<dbReference type="OrthoDB" id="6123at2759"/>
<comment type="caution">
    <text evidence="2">The sequence shown here is derived from an EMBL/GenBank/DDBJ whole genome shotgun (WGS) entry which is preliminary data.</text>
</comment>